<evidence type="ECO:0000256" key="7">
    <source>
        <dbReference type="ARBA" id="ARBA00022993"/>
    </source>
</evidence>
<comment type="caution">
    <text evidence="10">The sequence shown here is derived from an EMBL/GenBank/DDBJ whole genome shotgun (WGS) entry which is preliminary data.</text>
</comment>
<dbReference type="EC" id="2.7.1.24" evidence="8 9"/>
<dbReference type="Pfam" id="PF01121">
    <property type="entry name" value="CoaE"/>
    <property type="match status" value="1"/>
</dbReference>
<sequence length="203" mass="22828">MRQVIGITGGIASGKSSVSQFIRDDLGFTIIDADLASREVVEPGEKAYNKIVESFGPQILLDEETIDRAKLGAIIFNDTEKRLLLNSIVHPAVRKRMIALKDAAFEREEETVFMDIPLLFESKLTTMVDKTLVVYVDKRVQIERLMKRNDYSEAEALARIASQMPLSEKKALADAVIDNNGDFEDTILQVRQVLLDWNVNNAE</sequence>
<evidence type="ECO:0000256" key="9">
    <source>
        <dbReference type="NCBIfam" id="TIGR00152"/>
    </source>
</evidence>
<dbReference type="PANTHER" id="PTHR10695">
    <property type="entry name" value="DEPHOSPHO-COA KINASE-RELATED"/>
    <property type="match status" value="1"/>
</dbReference>
<evidence type="ECO:0000256" key="2">
    <source>
        <dbReference type="ARBA" id="ARBA00022490"/>
    </source>
</evidence>
<evidence type="ECO:0000256" key="3">
    <source>
        <dbReference type="ARBA" id="ARBA00022679"/>
    </source>
</evidence>
<dbReference type="SUPFAM" id="SSF52540">
    <property type="entry name" value="P-loop containing nucleoside triphosphate hydrolases"/>
    <property type="match status" value="1"/>
</dbReference>
<comment type="pathway">
    <text evidence="8">Cofactor biosynthesis; coenzyme A biosynthesis; CoA from (R)-pantothenate: step 5/5.</text>
</comment>
<dbReference type="PANTHER" id="PTHR10695:SF46">
    <property type="entry name" value="BIFUNCTIONAL COENZYME A SYNTHASE-RELATED"/>
    <property type="match status" value="1"/>
</dbReference>
<dbReference type="InterPro" id="IPR027417">
    <property type="entry name" value="P-loop_NTPase"/>
</dbReference>
<dbReference type="UniPathway" id="UPA00241">
    <property type="reaction ID" value="UER00356"/>
</dbReference>
<dbReference type="NCBIfam" id="TIGR00152">
    <property type="entry name" value="dephospho-CoA kinase"/>
    <property type="match status" value="1"/>
</dbReference>
<dbReference type="InterPro" id="IPR001977">
    <property type="entry name" value="Depp_CoAkinase"/>
</dbReference>
<dbReference type="EMBL" id="RYZZ01000042">
    <property type="protein sequence ID" value="RUQ25458.1"/>
    <property type="molecule type" value="Genomic_DNA"/>
</dbReference>
<keyword evidence="7 8" id="KW-0173">Coenzyme A biosynthesis</keyword>
<proteinExistence type="inferred from homology"/>
<reference evidence="10 11" key="1">
    <citation type="submission" date="2018-12" db="EMBL/GenBank/DDBJ databases">
        <title>Bacillus chawlae sp. nov., Bacillus glennii sp. nov., and Bacillus saganii sp. nov. Isolated from the Vehicle Assembly Building at Kennedy Space Center where the Viking Spacecraft were Assembled.</title>
        <authorList>
            <person name="Seuylemezian A."/>
            <person name="Vaishampayan P."/>
        </authorList>
    </citation>
    <scope>NUCLEOTIDE SEQUENCE [LARGE SCALE GENOMIC DNA]</scope>
    <source>
        <strain evidence="10 11">L5</strain>
    </source>
</reference>
<evidence type="ECO:0000256" key="5">
    <source>
        <dbReference type="ARBA" id="ARBA00022777"/>
    </source>
</evidence>
<evidence type="ECO:0000256" key="4">
    <source>
        <dbReference type="ARBA" id="ARBA00022741"/>
    </source>
</evidence>
<dbReference type="GO" id="GO:0005524">
    <property type="term" value="F:ATP binding"/>
    <property type="evidence" value="ECO:0007669"/>
    <property type="project" value="UniProtKB-UniRule"/>
</dbReference>
<comment type="catalytic activity">
    <reaction evidence="8">
        <text>3'-dephospho-CoA + ATP = ADP + CoA + H(+)</text>
        <dbReference type="Rhea" id="RHEA:18245"/>
        <dbReference type="ChEBI" id="CHEBI:15378"/>
        <dbReference type="ChEBI" id="CHEBI:30616"/>
        <dbReference type="ChEBI" id="CHEBI:57287"/>
        <dbReference type="ChEBI" id="CHEBI:57328"/>
        <dbReference type="ChEBI" id="CHEBI:456216"/>
        <dbReference type="EC" id="2.7.1.24"/>
    </reaction>
</comment>
<dbReference type="RefSeq" id="WP_126867006.1">
    <property type="nucleotide sequence ID" value="NZ_JAUSTX010000014.1"/>
</dbReference>
<dbReference type="GO" id="GO:0005737">
    <property type="term" value="C:cytoplasm"/>
    <property type="evidence" value="ECO:0007669"/>
    <property type="project" value="UniProtKB-SubCell"/>
</dbReference>
<dbReference type="HAMAP" id="MF_00376">
    <property type="entry name" value="Dephospho_CoA_kinase"/>
    <property type="match status" value="1"/>
</dbReference>
<keyword evidence="4 8" id="KW-0547">Nucleotide-binding</keyword>
<comment type="function">
    <text evidence="8">Catalyzes the phosphorylation of the 3'-hydroxyl group of dephosphocoenzyme A to form coenzyme A.</text>
</comment>
<dbReference type="Proteomes" id="UP000267430">
    <property type="component" value="Unassembled WGS sequence"/>
</dbReference>
<feature type="binding site" evidence="8">
    <location>
        <begin position="12"/>
        <end position="17"/>
    </location>
    <ligand>
        <name>ATP</name>
        <dbReference type="ChEBI" id="CHEBI:30616"/>
    </ligand>
</feature>
<dbReference type="Gene3D" id="3.40.50.300">
    <property type="entry name" value="P-loop containing nucleotide triphosphate hydrolases"/>
    <property type="match status" value="1"/>
</dbReference>
<dbReference type="GO" id="GO:0004140">
    <property type="term" value="F:dephospho-CoA kinase activity"/>
    <property type="evidence" value="ECO:0007669"/>
    <property type="project" value="UniProtKB-UniRule"/>
</dbReference>
<evidence type="ECO:0000256" key="6">
    <source>
        <dbReference type="ARBA" id="ARBA00022840"/>
    </source>
</evidence>
<gene>
    <name evidence="8" type="primary">coaE</name>
    <name evidence="10" type="ORF">ELQ35_20315</name>
</gene>
<evidence type="ECO:0000256" key="1">
    <source>
        <dbReference type="ARBA" id="ARBA00009018"/>
    </source>
</evidence>
<keyword evidence="6 8" id="KW-0067">ATP-binding</keyword>
<dbReference type="GO" id="GO:0015937">
    <property type="term" value="P:coenzyme A biosynthetic process"/>
    <property type="evidence" value="ECO:0007669"/>
    <property type="project" value="UniProtKB-UniRule"/>
</dbReference>
<protein>
    <recommendedName>
        <fullName evidence="8 9">Dephospho-CoA kinase</fullName>
        <ecNumber evidence="8 9">2.7.1.24</ecNumber>
    </recommendedName>
    <alternativeName>
        <fullName evidence="8">Dephosphocoenzyme A kinase</fullName>
    </alternativeName>
</protein>
<name>A0A3S0VIR8_9BACI</name>
<keyword evidence="11" id="KW-1185">Reference proteome</keyword>
<evidence type="ECO:0000256" key="8">
    <source>
        <dbReference type="HAMAP-Rule" id="MF_00376"/>
    </source>
</evidence>
<dbReference type="FunFam" id="3.40.50.300:FF:000991">
    <property type="entry name" value="Dephospho-CoA kinase"/>
    <property type="match status" value="1"/>
</dbReference>
<keyword evidence="3 8" id="KW-0808">Transferase</keyword>
<dbReference type="CDD" id="cd02022">
    <property type="entry name" value="DPCK"/>
    <property type="match status" value="1"/>
</dbReference>
<dbReference type="OrthoDB" id="9812943at2"/>
<dbReference type="PROSITE" id="PS51219">
    <property type="entry name" value="DPCK"/>
    <property type="match status" value="1"/>
</dbReference>
<dbReference type="AlphaFoldDB" id="A0A3S0VIR8"/>
<evidence type="ECO:0000313" key="10">
    <source>
        <dbReference type="EMBL" id="RUQ25458.1"/>
    </source>
</evidence>
<keyword evidence="5 8" id="KW-0418">Kinase</keyword>
<keyword evidence="2 8" id="KW-0963">Cytoplasm</keyword>
<accession>A0A3S0VIR8</accession>
<organism evidence="10 11">
    <name type="scientific">Peribacillus cavernae</name>
    <dbReference type="NCBI Taxonomy" id="1674310"/>
    <lineage>
        <taxon>Bacteria</taxon>
        <taxon>Bacillati</taxon>
        <taxon>Bacillota</taxon>
        <taxon>Bacilli</taxon>
        <taxon>Bacillales</taxon>
        <taxon>Bacillaceae</taxon>
        <taxon>Peribacillus</taxon>
    </lineage>
</organism>
<evidence type="ECO:0000313" key="11">
    <source>
        <dbReference type="Proteomes" id="UP000267430"/>
    </source>
</evidence>
<comment type="similarity">
    <text evidence="1 8">Belongs to the CoaE family.</text>
</comment>
<comment type="subcellular location">
    <subcellularLocation>
        <location evidence="8">Cytoplasm</location>
    </subcellularLocation>
</comment>